<feature type="compositionally biased region" description="Basic and acidic residues" evidence="6">
    <location>
        <begin position="487"/>
        <end position="497"/>
    </location>
</feature>
<dbReference type="EMBL" id="JADILY010000137">
    <property type="protein sequence ID" value="MBO8482156.1"/>
    <property type="molecule type" value="Genomic_DNA"/>
</dbReference>
<dbReference type="Pfam" id="PF00092">
    <property type="entry name" value="VWA"/>
    <property type="match status" value="1"/>
</dbReference>
<evidence type="ECO:0000256" key="6">
    <source>
        <dbReference type="SAM" id="MobiDB-lite"/>
    </source>
</evidence>
<feature type="domain" description="VWFA" evidence="8">
    <location>
        <begin position="91"/>
        <end position="285"/>
    </location>
</feature>
<dbReference type="Proteomes" id="UP000823772">
    <property type="component" value="Unassembled WGS sequence"/>
</dbReference>
<dbReference type="PANTHER" id="PTHR22550">
    <property type="entry name" value="SPORE GERMINATION PROTEIN"/>
    <property type="match status" value="1"/>
</dbReference>
<dbReference type="PROSITE" id="PS50234">
    <property type="entry name" value="VWFA"/>
    <property type="match status" value="1"/>
</dbReference>
<reference evidence="9" key="2">
    <citation type="journal article" date="2021" name="PeerJ">
        <title>Extensive microbial diversity within the chicken gut microbiome revealed by metagenomics and culture.</title>
        <authorList>
            <person name="Gilroy R."/>
            <person name="Ravi A."/>
            <person name="Getino M."/>
            <person name="Pursley I."/>
            <person name="Horton D.L."/>
            <person name="Alikhan N.F."/>
            <person name="Baker D."/>
            <person name="Gharbi K."/>
            <person name="Hall N."/>
            <person name="Watson M."/>
            <person name="Adriaenssens E.M."/>
            <person name="Foster-Nyarko E."/>
            <person name="Jarju S."/>
            <person name="Secka A."/>
            <person name="Antonio M."/>
            <person name="Oren A."/>
            <person name="Chaudhuri R.R."/>
            <person name="La Ragione R."/>
            <person name="Hildebrand F."/>
            <person name="Pallen M.J."/>
        </authorList>
    </citation>
    <scope>NUCLEOTIDE SEQUENCE</scope>
    <source>
        <strain evidence="9">B3-2255</strain>
    </source>
</reference>
<protein>
    <submittedName>
        <fullName evidence="9">VWA domain-containing protein</fullName>
    </submittedName>
</protein>
<feature type="compositionally biased region" description="Low complexity" evidence="6">
    <location>
        <begin position="470"/>
        <end position="486"/>
    </location>
</feature>
<feature type="compositionally biased region" description="Low complexity" evidence="6">
    <location>
        <begin position="498"/>
        <end position="509"/>
    </location>
</feature>
<evidence type="ECO:0000256" key="4">
    <source>
        <dbReference type="ARBA" id="ARBA00023136"/>
    </source>
</evidence>
<feature type="region of interest" description="Disordered" evidence="6">
    <location>
        <begin position="469"/>
        <end position="570"/>
    </location>
</feature>
<keyword evidence="2 7" id="KW-0812">Transmembrane</keyword>
<feature type="compositionally biased region" description="Low complexity" evidence="6">
    <location>
        <begin position="521"/>
        <end position="543"/>
    </location>
</feature>
<dbReference type="PROSITE" id="PS50005">
    <property type="entry name" value="TPR"/>
    <property type="match status" value="1"/>
</dbReference>
<feature type="compositionally biased region" description="Basic and acidic residues" evidence="6">
    <location>
        <begin position="544"/>
        <end position="570"/>
    </location>
</feature>
<dbReference type="Pfam" id="PF00515">
    <property type="entry name" value="TPR_1"/>
    <property type="match status" value="1"/>
</dbReference>
<dbReference type="Gene3D" id="3.40.50.410">
    <property type="entry name" value="von Willebrand factor, type A domain"/>
    <property type="match status" value="1"/>
</dbReference>
<dbReference type="SMART" id="SM00327">
    <property type="entry name" value="VWA"/>
    <property type="match status" value="1"/>
</dbReference>
<feature type="repeat" description="TPR" evidence="5">
    <location>
        <begin position="421"/>
        <end position="454"/>
    </location>
</feature>
<dbReference type="Pfam" id="PF13432">
    <property type="entry name" value="TPR_16"/>
    <property type="match status" value="1"/>
</dbReference>
<evidence type="ECO:0000256" key="1">
    <source>
        <dbReference type="ARBA" id="ARBA00022475"/>
    </source>
</evidence>
<evidence type="ECO:0000256" key="5">
    <source>
        <dbReference type="PROSITE-ProRule" id="PRU00339"/>
    </source>
</evidence>
<feature type="transmembrane region" description="Helical" evidence="7">
    <location>
        <begin position="55"/>
        <end position="74"/>
    </location>
</feature>
<dbReference type="AlphaFoldDB" id="A0A9D9J1Y2"/>
<comment type="caution">
    <text evidence="9">The sequence shown here is derived from an EMBL/GenBank/DDBJ whole genome shotgun (WGS) entry which is preliminary data.</text>
</comment>
<dbReference type="InterPro" id="IPR019734">
    <property type="entry name" value="TPR_rpt"/>
</dbReference>
<dbReference type="InterPro" id="IPR002035">
    <property type="entry name" value="VWF_A"/>
</dbReference>
<sequence>MINFANPQYIFLFLLIPVFFIIYGIMRRLRKRKIARIGNPELVGSLMPSRSKAKGWVRISLFSTAFFFFVIGLMCPQIGARLKEQEKRGAEIVIALDVSNSMLAEDYSPNRLERAKLSISALVDRLRDDRIGLVIFAGSSFVQLPITADYVSAKIFLNSISTESIPVQGTAIGDALMTSIRSFSSQSEGSRAIILITDGENHEDDPVAVAKEAADMGIRVFCIGVGSPEGEPIPYDGSLLKDKDGNIVVTKLDESVLKEVASVGNGLYVRAGNSEFGLNPIIDEIRSMDAERFKSVVFEDFDEQYMYFFAIALALLVIEMLIGERRTGRKLFATALVLALSVTVASAQPDRSEVRKGNRDFKRESYGKADIDYRKALLKDSMSVAANYNLANTLYRQGNFDAAASFYGKLADSTDLGKYFSDYHYNVGNLALEQKDYAKAVESYKNALRRNPADLDAKENLAYAQKMLKDQQNQQNQQNQQQNQDNQDNKDNDRKDNQQNQDNQQQNPPDDNKQDDRQSQDNRQQSQSSITPQAAQQMLQAIQAKEKKTQDKVNKEKAKALKSKEKEKNW</sequence>
<dbReference type="Gene3D" id="1.25.40.10">
    <property type="entry name" value="Tetratricopeptide repeat domain"/>
    <property type="match status" value="1"/>
</dbReference>
<keyword evidence="1" id="KW-1003">Cell membrane</keyword>
<dbReference type="SUPFAM" id="SSF53300">
    <property type="entry name" value="vWA-like"/>
    <property type="match status" value="1"/>
</dbReference>
<evidence type="ECO:0000259" key="8">
    <source>
        <dbReference type="PROSITE" id="PS50234"/>
    </source>
</evidence>
<dbReference type="InterPro" id="IPR036465">
    <property type="entry name" value="vWFA_dom_sf"/>
</dbReference>
<dbReference type="InterPro" id="IPR011990">
    <property type="entry name" value="TPR-like_helical_dom_sf"/>
</dbReference>
<feature type="transmembrane region" description="Helical" evidence="7">
    <location>
        <begin position="6"/>
        <end position="26"/>
    </location>
</feature>
<reference evidence="9" key="1">
    <citation type="submission" date="2020-10" db="EMBL/GenBank/DDBJ databases">
        <authorList>
            <person name="Gilroy R."/>
        </authorList>
    </citation>
    <scope>NUCLEOTIDE SEQUENCE</scope>
    <source>
        <strain evidence="9">B3-2255</strain>
    </source>
</reference>
<keyword evidence="3 7" id="KW-1133">Transmembrane helix</keyword>
<dbReference type="SMART" id="SM00028">
    <property type="entry name" value="TPR"/>
    <property type="match status" value="2"/>
</dbReference>
<evidence type="ECO:0000256" key="7">
    <source>
        <dbReference type="SAM" id="Phobius"/>
    </source>
</evidence>
<organism evidence="9 10">
    <name type="scientific">Candidatus Merdivivens faecigallinarum</name>
    <dbReference type="NCBI Taxonomy" id="2840871"/>
    <lineage>
        <taxon>Bacteria</taxon>
        <taxon>Pseudomonadati</taxon>
        <taxon>Bacteroidota</taxon>
        <taxon>Bacteroidia</taxon>
        <taxon>Bacteroidales</taxon>
        <taxon>Muribaculaceae</taxon>
        <taxon>Muribaculaceae incertae sedis</taxon>
        <taxon>Candidatus Merdivivens</taxon>
    </lineage>
</organism>
<name>A0A9D9J1Y2_9BACT</name>
<evidence type="ECO:0000313" key="9">
    <source>
        <dbReference type="EMBL" id="MBO8482156.1"/>
    </source>
</evidence>
<evidence type="ECO:0000256" key="3">
    <source>
        <dbReference type="ARBA" id="ARBA00022989"/>
    </source>
</evidence>
<dbReference type="PANTHER" id="PTHR22550:SF5">
    <property type="entry name" value="LEUCINE ZIPPER PROTEIN 4"/>
    <property type="match status" value="1"/>
</dbReference>
<feature type="compositionally biased region" description="Basic and acidic residues" evidence="6">
    <location>
        <begin position="510"/>
        <end position="520"/>
    </location>
</feature>
<dbReference type="SUPFAM" id="SSF48452">
    <property type="entry name" value="TPR-like"/>
    <property type="match status" value="1"/>
</dbReference>
<dbReference type="InterPro" id="IPR050768">
    <property type="entry name" value="UPF0353/GerABKA_families"/>
</dbReference>
<proteinExistence type="predicted"/>
<keyword evidence="4 7" id="KW-0472">Membrane</keyword>
<gene>
    <name evidence="9" type="ORF">IAC87_06390</name>
</gene>
<evidence type="ECO:0000256" key="2">
    <source>
        <dbReference type="ARBA" id="ARBA00022692"/>
    </source>
</evidence>
<evidence type="ECO:0000313" key="10">
    <source>
        <dbReference type="Proteomes" id="UP000823772"/>
    </source>
</evidence>
<accession>A0A9D9J1Y2</accession>
<keyword evidence="5" id="KW-0802">TPR repeat</keyword>